<feature type="region of interest" description="Disordered" evidence="1">
    <location>
        <begin position="1"/>
        <end position="31"/>
    </location>
</feature>
<organism evidence="3 4">
    <name type="scientific">Candidatus Marsarchaeota G1 archaeon BE_D</name>
    <dbReference type="NCBI Taxonomy" id="1978156"/>
    <lineage>
        <taxon>Archaea</taxon>
        <taxon>Candidatus Marsarchaeota</taxon>
        <taxon>Candidatus Marsarchaeota group 1</taxon>
    </lineage>
</organism>
<dbReference type="Gene3D" id="3.40.50.1010">
    <property type="entry name" value="5'-nuclease"/>
    <property type="match status" value="1"/>
</dbReference>
<name>A0A2R6AC46_9ARCH</name>
<gene>
    <name evidence="3" type="ORF">B9Q02_10060</name>
</gene>
<evidence type="ECO:0000313" key="4">
    <source>
        <dbReference type="Proteomes" id="UP000240569"/>
    </source>
</evidence>
<evidence type="ECO:0000256" key="1">
    <source>
        <dbReference type="SAM" id="MobiDB-lite"/>
    </source>
</evidence>
<evidence type="ECO:0000313" key="3">
    <source>
        <dbReference type="EMBL" id="PSN83925.1"/>
    </source>
</evidence>
<feature type="domain" description="PIN" evidence="2">
    <location>
        <begin position="34"/>
        <end position="129"/>
    </location>
</feature>
<dbReference type="AlphaFoldDB" id="A0A2R6AC46"/>
<sequence length="139" mass="15075">MPLGSPLGRGFGSSYKGGYPSPPLRTGSSAPLNPDKIKRVYEGKLSAIIDSVILLEVANALRKLGIKDVEDVILAILSLPIRVEEITKEEITQAIRNSSLSPYDSLHYIVSKRAKAKIISADKDFDSTGERIDPCSFTS</sequence>
<reference evidence="3 4" key="1">
    <citation type="submission" date="2017-04" db="EMBL/GenBank/DDBJ databases">
        <title>Novel microbial lineages endemic to geothermal iron-oxide mats fill important gaps in the evolutionary history of Archaea.</title>
        <authorList>
            <person name="Jay Z.J."/>
            <person name="Beam J.P."/>
            <person name="Dlakic M."/>
            <person name="Rusch D.B."/>
            <person name="Kozubal M.A."/>
            <person name="Inskeep W.P."/>
        </authorList>
    </citation>
    <scope>NUCLEOTIDE SEQUENCE [LARGE SCALE GENOMIC DNA]</scope>
    <source>
        <strain evidence="3">BE_D</strain>
    </source>
</reference>
<dbReference type="Proteomes" id="UP000240569">
    <property type="component" value="Unassembled WGS sequence"/>
</dbReference>
<dbReference type="SUPFAM" id="SSF88723">
    <property type="entry name" value="PIN domain-like"/>
    <property type="match status" value="1"/>
</dbReference>
<dbReference type="InterPro" id="IPR029060">
    <property type="entry name" value="PIN-like_dom_sf"/>
</dbReference>
<dbReference type="InterPro" id="IPR002716">
    <property type="entry name" value="PIN_dom"/>
</dbReference>
<comment type="caution">
    <text evidence="3">The sequence shown here is derived from an EMBL/GenBank/DDBJ whole genome shotgun (WGS) entry which is preliminary data.</text>
</comment>
<accession>A0A2R6AC46</accession>
<evidence type="ECO:0000259" key="2">
    <source>
        <dbReference type="Pfam" id="PF01850"/>
    </source>
</evidence>
<dbReference type="Pfam" id="PF01850">
    <property type="entry name" value="PIN"/>
    <property type="match status" value="1"/>
</dbReference>
<proteinExistence type="predicted"/>
<protein>
    <recommendedName>
        <fullName evidence="2">PIN domain-containing protein</fullName>
    </recommendedName>
</protein>
<dbReference type="EMBL" id="NEXD01000091">
    <property type="protein sequence ID" value="PSN83925.1"/>
    <property type="molecule type" value="Genomic_DNA"/>
</dbReference>